<keyword evidence="4" id="KW-0808">Transferase</keyword>
<dbReference type="PANTHER" id="PTHR43713:SF3">
    <property type="entry name" value="GLUTAMATE-1-SEMIALDEHYDE 2,1-AMINOMUTASE 1, CHLOROPLASTIC-RELATED"/>
    <property type="match status" value="1"/>
</dbReference>
<reference evidence="4" key="1">
    <citation type="submission" date="2022-07" db="EMBL/GenBank/DDBJ databases">
        <title>Fungi with potential for degradation of polypropylene.</title>
        <authorList>
            <person name="Gostincar C."/>
        </authorList>
    </citation>
    <scope>NUCLEOTIDE SEQUENCE</scope>
    <source>
        <strain evidence="4">EXF-13287</strain>
    </source>
</reference>
<dbReference type="Proteomes" id="UP001174691">
    <property type="component" value="Unassembled WGS sequence"/>
</dbReference>
<evidence type="ECO:0000256" key="3">
    <source>
        <dbReference type="RuleBase" id="RU003560"/>
    </source>
</evidence>
<dbReference type="Gene3D" id="3.90.1150.10">
    <property type="entry name" value="Aspartate Aminotransferase, domain 1"/>
    <property type="match status" value="1"/>
</dbReference>
<evidence type="ECO:0000313" key="5">
    <source>
        <dbReference type="Proteomes" id="UP001174691"/>
    </source>
</evidence>
<protein>
    <submittedName>
        <fullName evidence="4">PLP-dependent transferase</fullName>
    </submittedName>
</protein>
<name>A0AA38W0V2_9PEZI</name>
<sequence>MPSDPADPALSAAVQAAAARFSARNPRSAALHAAAASYMPGGNTRTTLHTSPFPVYMRSGESFRVTSEDGHVYTDLVGEFTAGLYGHSHPVIAEAISGCVSSVGLNLGAQTAHEVRYAEAICERFPGLERVRFTNSGTEANLHALAAARAFTGKRGVVVFGGGYHGAVLGFAGGKPGRNNVDRGDFTVLSDAYNEDVSAEWIAEQNDIAAVLVEGMQGSAGAIPGRREWLLKVEEAAKKSVQAGALFILDEVMTSRLAPGGIASLYGLKPDLRTFGKWLGGGLAFGGLGGRKDVMGVFDPRSSTALSHGGTFNNNTLAMYVGHAGLSKVYTPEACVQLNATGNRFRKHLAELTKGTKLCFTGVGSLLASHFTDEGLQEIKKEVPENTQLKDLFWYEMMEDGFWLVRRGNISLILGTPEEELDRFVASVKAFLERHAELVGAPPK</sequence>
<evidence type="ECO:0000256" key="1">
    <source>
        <dbReference type="ARBA" id="ARBA00001933"/>
    </source>
</evidence>
<dbReference type="InterPro" id="IPR015422">
    <property type="entry name" value="PyrdxlP-dep_Trfase_small"/>
</dbReference>
<dbReference type="GO" id="GO:0008483">
    <property type="term" value="F:transaminase activity"/>
    <property type="evidence" value="ECO:0007669"/>
    <property type="project" value="InterPro"/>
</dbReference>
<dbReference type="InterPro" id="IPR015421">
    <property type="entry name" value="PyrdxlP-dep_Trfase_major"/>
</dbReference>
<proteinExistence type="inferred from homology"/>
<dbReference type="Gene3D" id="3.40.640.10">
    <property type="entry name" value="Type I PLP-dependent aspartate aminotransferase-like (Major domain)"/>
    <property type="match status" value="1"/>
</dbReference>
<comment type="similarity">
    <text evidence="3">Belongs to the class-III pyridoxal-phosphate-dependent aminotransferase family.</text>
</comment>
<dbReference type="SUPFAM" id="SSF53383">
    <property type="entry name" value="PLP-dependent transferases"/>
    <property type="match status" value="1"/>
</dbReference>
<dbReference type="PANTHER" id="PTHR43713">
    <property type="entry name" value="GLUTAMATE-1-SEMIALDEHYDE 2,1-AMINOMUTASE"/>
    <property type="match status" value="1"/>
</dbReference>
<evidence type="ECO:0000313" key="4">
    <source>
        <dbReference type="EMBL" id="KAJ9162274.1"/>
    </source>
</evidence>
<dbReference type="AlphaFoldDB" id="A0AA38W0V2"/>
<comment type="caution">
    <text evidence="4">The sequence shown here is derived from an EMBL/GenBank/DDBJ whole genome shotgun (WGS) entry which is preliminary data.</text>
</comment>
<comment type="cofactor">
    <cofactor evidence="1">
        <name>pyridoxal 5'-phosphate</name>
        <dbReference type="ChEBI" id="CHEBI:597326"/>
    </cofactor>
</comment>
<gene>
    <name evidence="4" type="ORF">NKR19_g1385</name>
</gene>
<evidence type="ECO:0000256" key="2">
    <source>
        <dbReference type="ARBA" id="ARBA00022898"/>
    </source>
</evidence>
<keyword evidence="5" id="KW-1185">Reference proteome</keyword>
<dbReference type="GO" id="GO:0030170">
    <property type="term" value="F:pyridoxal phosphate binding"/>
    <property type="evidence" value="ECO:0007669"/>
    <property type="project" value="InterPro"/>
</dbReference>
<dbReference type="InterPro" id="IPR015424">
    <property type="entry name" value="PyrdxlP-dep_Trfase"/>
</dbReference>
<keyword evidence="2 3" id="KW-0663">Pyridoxal phosphate</keyword>
<dbReference type="InterPro" id="IPR005814">
    <property type="entry name" value="Aminotrans_3"/>
</dbReference>
<accession>A0AA38W0V2</accession>
<dbReference type="Pfam" id="PF00202">
    <property type="entry name" value="Aminotran_3"/>
    <property type="match status" value="1"/>
</dbReference>
<dbReference type="EMBL" id="JANBVN010000013">
    <property type="protein sequence ID" value="KAJ9162274.1"/>
    <property type="molecule type" value="Genomic_DNA"/>
</dbReference>
<organism evidence="4 5">
    <name type="scientific">Coniochaeta hoffmannii</name>
    <dbReference type="NCBI Taxonomy" id="91930"/>
    <lineage>
        <taxon>Eukaryota</taxon>
        <taxon>Fungi</taxon>
        <taxon>Dikarya</taxon>
        <taxon>Ascomycota</taxon>
        <taxon>Pezizomycotina</taxon>
        <taxon>Sordariomycetes</taxon>
        <taxon>Sordariomycetidae</taxon>
        <taxon>Coniochaetales</taxon>
        <taxon>Coniochaetaceae</taxon>
        <taxon>Coniochaeta</taxon>
    </lineage>
</organism>